<dbReference type="Proteomes" id="UP000181980">
    <property type="component" value="Unassembled WGS sequence"/>
</dbReference>
<keyword evidence="2" id="KW-1185">Reference proteome</keyword>
<name>A0A1H5MYW8_9ACTN</name>
<gene>
    <name evidence="1" type="ORF">SAMN04488561_3559</name>
</gene>
<dbReference type="AlphaFoldDB" id="A0A1H5MYW8"/>
<protein>
    <submittedName>
        <fullName evidence="1">Uncharacterized protein</fullName>
    </submittedName>
</protein>
<evidence type="ECO:0000313" key="2">
    <source>
        <dbReference type="Proteomes" id="UP000181980"/>
    </source>
</evidence>
<dbReference type="PROSITE" id="PS51318">
    <property type="entry name" value="TAT"/>
    <property type="match status" value="1"/>
</dbReference>
<proteinExistence type="predicted"/>
<sequence>MPESQSRPMTRRAAIAASAAAGAGAVALATGEEAHAANGDPLILGASNSSSAVTAVENSGNTTGLRVSCSSTGTSAVALVGKGINAYGLLASSSQFNGGRIYAEVPGRHGLLAENVSTTSGSGTALWARHRSTGTGSEGATAVRGIQGDGADPLLSSIRATLWPAAGEFAGPNGVIGASAQGGTGVIGHSETGTGVLASTNTPGVDALYSAGNATIAGDLAVQGMVSKFGGSFRIDHPLDPQNQYLSHSFVESPDMMNVYNGVIEADDTGAATVELPDWFEALNRDFRYQLTPIGAAAPDLHVSGKVDGGRFSIAGAQPGQEVSWQITGIRRDPWAEQNRVPVEHAKPETDRGTYLYPQGFGQPAELSLATRQSARPGAS</sequence>
<reference evidence="2" key="1">
    <citation type="submission" date="2016-10" db="EMBL/GenBank/DDBJ databases">
        <authorList>
            <person name="Varghese N."/>
            <person name="Submissions S."/>
        </authorList>
    </citation>
    <scope>NUCLEOTIDE SEQUENCE [LARGE SCALE GENOMIC DNA]</scope>
    <source>
        <strain evidence="2">DSM 45237</strain>
    </source>
</reference>
<dbReference type="InterPro" id="IPR006311">
    <property type="entry name" value="TAT_signal"/>
</dbReference>
<organism evidence="1 2">
    <name type="scientific">Jiangella alba</name>
    <dbReference type="NCBI Taxonomy" id="561176"/>
    <lineage>
        <taxon>Bacteria</taxon>
        <taxon>Bacillati</taxon>
        <taxon>Actinomycetota</taxon>
        <taxon>Actinomycetes</taxon>
        <taxon>Jiangellales</taxon>
        <taxon>Jiangellaceae</taxon>
        <taxon>Jiangella</taxon>
    </lineage>
</organism>
<dbReference type="STRING" id="561176.SAMN04488561_3559"/>
<evidence type="ECO:0000313" key="1">
    <source>
        <dbReference type="EMBL" id="SEE94542.1"/>
    </source>
</evidence>
<dbReference type="EMBL" id="FNUC01000003">
    <property type="protein sequence ID" value="SEE94542.1"/>
    <property type="molecule type" value="Genomic_DNA"/>
</dbReference>
<accession>A0A1H5MYW8</accession>